<name>X1VDZ8_9ZZZZ</name>
<dbReference type="AlphaFoldDB" id="X1VDZ8"/>
<evidence type="ECO:0000313" key="3">
    <source>
        <dbReference type="EMBL" id="GAJ12276.1"/>
    </source>
</evidence>
<keyword evidence="2" id="KW-0812">Transmembrane</keyword>
<feature type="region of interest" description="Disordered" evidence="1">
    <location>
        <begin position="176"/>
        <end position="196"/>
    </location>
</feature>
<proteinExistence type="predicted"/>
<gene>
    <name evidence="3" type="ORF">S12H4_45831</name>
</gene>
<reference evidence="3" key="1">
    <citation type="journal article" date="2014" name="Front. Microbiol.">
        <title>High frequency of phylogenetically diverse reductive dehalogenase-homologous genes in deep subseafloor sedimentary metagenomes.</title>
        <authorList>
            <person name="Kawai M."/>
            <person name="Futagami T."/>
            <person name="Toyoda A."/>
            <person name="Takaki Y."/>
            <person name="Nishi S."/>
            <person name="Hori S."/>
            <person name="Arai W."/>
            <person name="Tsubouchi T."/>
            <person name="Morono Y."/>
            <person name="Uchiyama I."/>
            <person name="Ito T."/>
            <person name="Fujiyama A."/>
            <person name="Inagaki F."/>
            <person name="Takami H."/>
        </authorList>
    </citation>
    <scope>NUCLEOTIDE SEQUENCE</scope>
    <source>
        <strain evidence="3">Expedition CK06-06</strain>
    </source>
</reference>
<comment type="caution">
    <text evidence="3">The sequence shown here is derived from an EMBL/GenBank/DDBJ whole genome shotgun (WGS) entry which is preliminary data.</text>
</comment>
<accession>X1VDZ8</accession>
<keyword evidence="2" id="KW-1133">Transmembrane helix</keyword>
<evidence type="ECO:0000256" key="1">
    <source>
        <dbReference type="SAM" id="MobiDB-lite"/>
    </source>
</evidence>
<organism evidence="3">
    <name type="scientific">marine sediment metagenome</name>
    <dbReference type="NCBI Taxonomy" id="412755"/>
    <lineage>
        <taxon>unclassified sequences</taxon>
        <taxon>metagenomes</taxon>
        <taxon>ecological metagenomes</taxon>
    </lineage>
</organism>
<dbReference type="EMBL" id="BARW01028380">
    <property type="protein sequence ID" value="GAJ12276.1"/>
    <property type="molecule type" value="Genomic_DNA"/>
</dbReference>
<feature type="non-terminal residue" evidence="3">
    <location>
        <position position="1"/>
    </location>
</feature>
<keyword evidence="2" id="KW-0472">Membrane</keyword>
<feature type="transmembrane region" description="Helical" evidence="2">
    <location>
        <begin position="6"/>
        <end position="25"/>
    </location>
</feature>
<evidence type="ECO:0000256" key="2">
    <source>
        <dbReference type="SAM" id="Phobius"/>
    </source>
</evidence>
<sequence>IRFHKYIIILSGILTLLAIILTTQLKLDLNLFSLLPSDNPSVRTFFEISEDFGVQSVLVVLVEVPPGFSQRKSESLVDLLAKNLRQSELINKVDYKVKESKPASLVQLLIEYLPLILKKRDVERLASKLSDAEIRRQIRENKRLLMAPFGMAIKEVIYTDPLGLRDLLSSSLPAPPAKQPIRPYRGFYRTKKKDTS</sequence>
<protein>
    <recommendedName>
        <fullName evidence="4">Membrane transport protein MMPL domain-containing protein</fullName>
    </recommendedName>
</protein>
<evidence type="ECO:0008006" key="4">
    <source>
        <dbReference type="Google" id="ProtNLM"/>
    </source>
</evidence>